<sequence>MRVLKQTPDFDPKEESPIMPIYIKKFGLKPHWFHRKFLYHVPSLIGKPIKLNEATTEIDNPVVARMCVEINILERLPPDIQIKVAGKTILLKVQYEGIPQYCRICKHRDHVMAACYPNNGSQEDVMPTKEPDNTQVQAQHKDLHEILDRKHGKKPMVETEQVKEWSSNQLSVNNNNNNYQEPLKKPPAKLDATKQAVEEFMEDSWEDSLSDEDNNSETFVQDTVPSFKEKGTYT</sequence>
<accession>A0AAV6XLD2</accession>
<keyword evidence="3" id="KW-1185">Reference proteome</keyword>
<comment type="caution">
    <text evidence="2">The sequence shown here is derived from an EMBL/GenBank/DDBJ whole genome shotgun (WGS) entry which is preliminary data.</text>
</comment>
<feature type="compositionally biased region" description="Acidic residues" evidence="1">
    <location>
        <begin position="199"/>
        <end position="215"/>
    </location>
</feature>
<feature type="region of interest" description="Disordered" evidence="1">
    <location>
        <begin position="170"/>
        <end position="234"/>
    </location>
</feature>
<dbReference type="EMBL" id="WHWC01000004">
    <property type="protein sequence ID" value="KAG8383759.1"/>
    <property type="molecule type" value="Genomic_DNA"/>
</dbReference>
<gene>
    <name evidence="2" type="ORF">BUALT_Bualt04G0047200</name>
</gene>
<dbReference type="PANTHER" id="PTHR31286:SF180">
    <property type="entry name" value="OS10G0362600 PROTEIN"/>
    <property type="match status" value="1"/>
</dbReference>
<evidence type="ECO:0008006" key="4">
    <source>
        <dbReference type="Google" id="ProtNLM"/>
    </source>
</evidence>
<name>A0AAV6XLD2_9LAMI</name>
<dbReference type="AlphaFoldDB" id="A0AAV6XLD2"/>
<dbReference type="Proteomes" id="UP000826271">
    <property type="component" value="Unassembled WGS sequence"/>
</dbReference>
<evidence type="ECO:0000313" key="3">
    <source>
        <dbReference type="Proteomes" id="UP000826271"/>
    </source>
</evidence>
<evidence type="ECO:0000256" key="1">
    <source>
        <dbReference type="SAM" id="MobiDB-lite"/>
    </source>
</evidence>
<organism evidence="2 3">
    <name type="scientific">Buddleja alternifolia</name>
    <dbReference type="NCBI Taxonomy" id="168488"/>
    <lineage>
        <taxon>Eukaryota</taxon>
        <taxon>Viridiplantae</taxon>
        <taxon>Streptophyta</taxon>
        <taxon>Embryophyta</taxon>
        <taxon>Tracheophyta</taxon>
        <taxon>Spermatophyta</taxon>
        <taxon>Magnoliopsida</taxon>
        <taxon>eudicotyledons</taxon>
        <taxon>Gunneridae</taxon>
        <taxon>Pentapetalae</taxon>
        <taxon>asterids</taxon>
        <taxon>lamiids</taxon>
        <taxon>Lamiales</taxon>
        <taxon>Scrophulariaceae</taxon>
        <taxon>Buddlejeae</taxon>
        <taxon>Buddleja</taxon>
    </lineage>
</organism>
<proteinExistence type="predicted"/>
<protein>
    <recommendedName>
        <fullName evidence="4">DUF4283 domain-containing protein</fullName>
    </recommendedName>
</protein>
<evidence type="ECO:0000313" key="2">
    <source>
        <dbReference type="EMBL" id="KAG8383759.1"/>
    </source>
</evidence>
<reference evidence="2" key="1">
    <citation type="submission" date="2019-10" db="EMBL/GenBank/DDBJ databases">
        <authorList>
            <person name="Zhang R."/>
            <person name="Pan Y."/>
            <person name="Wang J."/>
            <person name="Ma R."/>
            <person name="Yu S."/>
        </authorList>
    </citation>
    <scope>NUCLEOTIDE SEQUENCE</scope>
    <source>
        <strain evidence="2">LA-IB0</strain>
        <tissue evidence="2">Leaf</tissue>
    </source>
</reference>
<dbReference type="PANTHER" id="PTHR31286">
    <property type="entry name" value="GLYCINE-RICH CELL WALL STRUCTURAL PROTEIN 1.8-LIKE"/>
    <property type="match status" value="1"/>
</dbReference>
<dbReference type="InterPro" id="IPR040256">
    <property type="entry name" value="At4g02000-like"/>
</dbReference>